<accession>A0ACA9PHQ4</accession>
<dbReference type="Proteomes" id="UP000789525">
    <property type="component" value="Unassembled WGS sequence"/>
</dbReference>
<dbReference type="EMBL" id="CAJVPT010034248">
    <property type="protein sequence ID" value="CAG8707336.1"/>
    <property type="molecule type" value="Genomic_DNA"/>
</dbReference>
<comment type="caution">
    <text evidence="1">The sequence shown here is derived from an EMBL/GenBank/DDBJ whole genome shotgun (WGS) entry which is preliminary data.</text>
</comment>
<reference evidence="1" key="1">
    <citation type="submission" date="2021-06" db="EMBL/GenBank/DDBJ databases">
        <authorList>
            <person name="Kallberg Y."/>
            <person name="Tangrot J."/>
            <person name="Rosling A."/>
        </authorList>
    </citation>
    <scope>NUCLEOTIDE SEQUENCE</scope>
    <source>
        <strain evidence="1">CL356</strain>
    </source>
</reference>
<feature type="non-terminal residue" evidence="1">
    <location>
        <position position="592"/>
    </location>
</feature>
<name>A0ACA9PHQ4_9GLOM</name>
<sequence length="592" mass="66019">SHPEPVTKPNRRRSSAAKTVKADSSSKASSNKSPNEEKHAASIANAQFQRGLDWESRLFRNLEDSEQLIRLDTSKLKSAQEIRDIILQTAASLESKIVSIKKRGKRKSKQPREKRTVWKPKYIANLEFRSPSFDIELSKHGSGKGSVVFGVAKPDLLKITKVQETKPDGSSEEKIVWEIIDAKVSSELKSSHNAQIGFYHLCVDALLSSVKPDAASRNNAPKIVPSERVSVWIPNGFGQDAVSQGCEFLDNCKASTIADKRLGMIPDLSISDARFIREVLEIADNLGFQSAGKETPIGDIEELDQLVKGPGMKKLESTYPPTSKKFQRLLGIQKKEEGRWSPKLDAAILNRPQRVFTFPRAEDVGIYISLIIDIASSSIGSFCISVHEAQDGCVLMSHIMGNKTNFVSKMARVLKEIKEHNPRSRVQVYTYSHAERSIIMSHLVQVTLTTEQTQEEFERGEDMKQKREDVRMCLGALWEGTSLLVTTFQPSILSGVLLYVLSKKNTLSKSSLETCCERFGLSIEGSMEDMRKRIENEQRRLAEIGGRAGSSADALNRREVGQLPKIVVLKRELERLFALPIPGFIDLPSTGK</sequence>
<gene>
    <name evidence="1" type="ORF">ACOLOM_LOCUS10506</name>
</gene>
<keyword evidence="2" id="KW-1185">Reference proteome</keyword>
<evidence type="ECO:0000313" key="2">
    <source>
        <dbReference type="Proteomes" id="UP000789525"/>
    </source>
</evidence>
<protein>
    <submittedName>
        <fullName evidence="1">5427_t:CDS:1</fullName>
    </submittedName>
</protein>
<evidence type="ECO:0000313" key="1">
    <source>
        <dbReference type="EMBL" id="CAG8707336.1"/>
    </source>
</evidence>
<proteinExistence type="predicted"/>
<organism evidence="1 2">
    <name type="scientific">Acaulospora colombiana</name>
    <dbReference type="NCBI Taxonomy" id="27376"/>
    <lineage>
        <taxon>Eukaryota</taxon>
        <taxon>Fungi</taxon>
        <taxon>Fungi incertae sedis</taxon>
        <taxon>Mucoromycota</taxon>
        <taxon>Glomeromycotina</taxon>
        <taxon>Glomeromycetes</taxon>
        <taxon>Diversisporales</taxon>
        <taxon>Acaulosporaceae</taxon>
        <taxon>Acaulospora</taxon>
    </lineage>
</organism>
<feature type="non-terminal residue" evidence="1">
    <location>
        <position position="1"/>
    </location>
</feature>